<keyword evidence="19" id="KW-1185">Reference proteome</keyword>
<dbReference type="InterPro" id="IPR050731">
    <property type="entry name" value="HRD1_E3_ubiq-ligases"/>
</dbReference>
<evidence type="ECO:0000256" key="15">
    <source>
        <dbReference type="SAM" id="Phobius"/>
    </source>
</evidence>
<dbReference type="Proteomes" id="UP000383932">
    <property type="component" value="Unassembled WGS sequence"/>
</dbReference>
<keyword evidence="7" id="KW-0479">Metal-binding</keyword>
<dbReference type="GO" id="GO:0061630">
    <property type="term" value="F:ubiquitin protein ligase activity"/>
    <property type="evidence" value="ECO:0007669"/>
    <property type="project" value="UniProtKB-EC"/>
</dbReference>
<dbReference type="GO" id="GO:0012505">
    <property type="term" value="C:endomembrane system"/>
    <property type="evidence" value="ECO:0007669"/>
    <property type="project" value="UniProtKB-SubCell"/>
</dbReference>
<feature type="signal peptide" evidence="16">
    <location>
        <begin position="1"/>
        <end position="38"/>
    </location>
</feature>
<evidence type="ECO:0000256" key="5">
    <source>
        <dbReference type="ARBA" id="ARBA00022679"/>
    </source>
</evidence>
<dbReference type="PANTHER" id="PTHR22763:SF162">
    <property type="entry name" value="TRANSMEMBRANE E3 UBIQUITIN-PROTEIN LIGASE 1"/>
    <property type="match status" value="1"/>
</dbReference>
<comment type="caution">
    <text evidence="18">The sequence shown here is derived from an EMBL/GenBank/DDBJ whole genome shotgun (WGS) entry which is preliminary data.</text>
</comment>
<dbReference type="EMBL" id="SSOP01000003">
    <property type="protein sequence ID" value="KAB5596164.1"/>
    <property type="molecule type" value="Genomic_DNA"/>
</dbReference>
<comment type="subcellular location">
    <subcellularLocation>
        <location evidence="2">Endomembrane system</location>
        <topology evidence="2">Multi-pass membrane protein</topology>
    </subcellularLocation>
</comment>
<evidence type="ECO:0000313" key="19">
    <source>
        <dbReference type="Proteomes" id="UP000383932"/>
    </source>
</evidence>
<evidence type="ECO:0000256" key="16">
    <source>
        <dbReference type="SAM" id="SignalP"/>
    </source>
</evidence>
<reference evidence="18 19" key="1">
    <citation type="journal article" date="2019" name="Fungal Biol. Biotechnol.">
        <title>Draft genome sequence of fastidious pathogen Ceratobasidium theobromae, which causes vascular-streak dieback in Theobroma cacao.</title>
        <authorList>
            <person name="Ali S.S."/>
            <person name="Asman A."/>
            <person name="Shao J."/>
            <person name="Firmansyah A.P."/>
            <person name="Susilo A.W."/>
            <person name="Rosmana A."/>
            <person name="McMahon P."/>
            <person name="Junaid M."/>
            <person name="Guest D."/>
            <person name="Kheng T.Y."/>
            <person name="Meinhardt L.W."/>
            <person name="Bailey B.A."/>
        </authorList>
    </citation>
    <scope>NUCLEOTIDE SEQUENCE [LARGE SCALE GENOMIC DNA]</scope>
    <source>
        <strain evidence="18 19">CT2</strain>
    </source>
</reference>
<dbReference type="PANTHER" id="PTHR22763">
    <property type="entry name" value="RING ZINC FINGER PROTEIN"/>
    <property type="match status" value="1"/>
</dbReference>
<evidence type="ECO:0000256" key="3">
    <source>
        <dbReference type="ARBA" id="ARBA00004906"/>
    </source>
</evidence>
<name>A0A5N5QWT7_9AGAM</name>
<keyword evidence="5" id="KW-0808">Transferase</keyword>
<evidence type="ECO:0000256" key="1">
    <source>
        <dbReference type="ARBA" id="ARBA00000900"/>
    </source>
</evidence>
<keyword evidence="8 16" id="KW-0732">Signal</keyword>
<accession>A0A5N5QWT7</accession>
<evidence type="ECO:0000256" key="11">
    <source>
        <dbReference type="ARBA" id="ARBA00022833"/>
    </source>
</evidence>
<evidence type="ECO:0000256" key="14">
    <source>
        <dbReference type="SAM" id="MobiDB-lite"/>
    </source>
</evidence>
<dbReference type="GO" id="GO:0008270">
    <property type="term" value="F:zinc ion binding"/>
    <property type="evidence" value="ECO:0007669"/>
    <property type="project" value="UniProtKB-KW"/>
</dbReference>
<evidence type="ECO:0000259" key="17">
    <source>
        <dbReference type="Pfam" id="PF11145"/>
    </source>
</evidence>
<dbReference type="OrthoDB" id="9984778at2759"/>
<evidence type="ECO:0000256" key="2">
    <source>
        <dbReference type="ARBA" id="ARBA00004127"/>
    </source>
</evidence>
<sequence length="741" mass="82309">MDAPLPGATATSPFNPSQARSSITCLLLISIVLFLLSGDDPSLQTQQEDALRSLEYQQNNYTAWLNGTLSNFTLEDTTNLTSPIVNVFLPSRPAIDSSKHSYFTNITGFINGPASFYNLSDPLSSNHTWNWNETAGQLVAGLNQTKVHGSLGKFHWTGIDKIAGNVRELRINESATYSFLAGHIDFVNTKEDVLVNYQLEGIHFFEDGAVYGLMEPRGLEPDLRQLIPLVPNGLQNTTARAIKDEIDRQIRVLQDRIKNPRSDGQTDDKNSITTCSFQLYGQIKPADFSVYFMQELEGETEYPTGVRTVPRPPLKMSGLILSPDCAVALTFKDAIGMQATIFWQKATLYSFVASICYFIILKLIVRQMEMSRTPSAIAKISRWPFAFQAIADAYSFVGHVTVGIVSESRSSLSIIAPGFLAATLFLVFEVVRTKSRPRTRSYKTLQRFSMLIHQIQGPEDAVMRAPITPAPASAQTAEPAEPTPADRVPSTTPRVAAPPEWAVRVRRAIDTLRSFLDNMTDPDSKFWIMILFAFLFLVQITVSPRLVLYAIGALYSFWVPQIMRNVKRGTRKALQKRYVIGTTACRLFFPLYIFVCPGNVLFAERQPWIWLVAAWALLQCAVLVGQEYLGPSFFLPKGVSTVTPEIDSRIHTLQLVEIELYDWHPPIARPDAEAPSPSLGDCAICMDSIVLETSDAGGKETSLLLGGVVGAKCEYAVAPCHHIFVSGEIGLNAHRPTCFFW</sequence>
<keyword evidence="10" id="KW-0833">Ubl conjugation pathway</keyword>
<keyword evidence="11" id="KW-0862">Zinc</keyword>
<proteinExistence type="predicted"/>
<keyword evidence="9" id="KW-0863">Zinc-finger</keyword>
<organism evidence="18 19">
    <name type="scientific">Ceratobasidium theobromae</name>
    <dbReference type="NCBI Taxonomy" id="1582974"/>
    <lineage>
        <taxon>Eukaryota</taxon>
        <taxon>Fungi</taxon>
        <taxon>Dikarya</taxon>
        <taxon>Basidiomycota</taxon>
        <taxon>Agaricomycotina</taxon>
        <taxon>Agaricomycetes</taxon>
        <taxon>Cantharellales</taxon>
        <taxon>Ceratobasidiaceae</taxon>
        <taxon>Ceratobasidium</taxon>
    </lineage>
</organism>
<dbReference type="Pfam" id="PF11145">
    <property type="entry name" value="DUF2921"/>
    <property type="match status" value="2"/>
</dbReference>
<dbReference type="EC" id="2.3.2.27" evidence="4"/>
<feature type="transmembrane region" description="Helical" evidence="15">
    <location>
        <begin position="385"/>
        <end position="405"/>
    </location>
</feature>
<feature type="region of interest" description="Disordered" evidence="14">
    <location>
        <begin position="472"/>
        <end position="494"/>
    </location>
</feature>
<comment type="pathway">
    <text evidence="3">Protein modification; protein ubiquitination.</text>
</comment>
<comment type="catalytic activity">
    <reaction evidence="1">
        <text>S-ubiquitinyl-[E2 ubiquitin-conjugating enzyme]-L-cysteine + [acceptor protein]-L-lysine = [E2 ubiquitin-conjugating enzyme]-L-cysteine + N(6)-ubiquitinyl-[acceptor protein]-L-lysine.</text>
        <dbReference type="EC" id="2.3.2.27"/>
    </reaction>
</comment>
<evidence type="ECO:0000256" key="4">
    <source>
        <dbReference type="ARBA" id="ARBA00012483"/>
    </source>
</evidence>
<keyword evidence="6 15" id="KW-0812">Transmembrane</keyword>
<protein>
    <recommendedName>
        <fullName evidence="4">RING-type E3 ubiquitin transferase</fullName>
        <ecNumber evidence="4">2.3.2.27</ecNumber>
    </recommendedName>
</protein>
<evidence type="ECO:0000256" key="7">
    <source>
        <dbReference type="ARBA" id="ARBA00022723"/>
    </source>
</evidence>
<evidence type="ECO:0000256" key="13">
    <source>
        <dbReference type="ARBA" id="ARBA00023136"/>
    </source>
</evidence>
<dbReference type="GO" id="GO:0043161">
    <property type="term" value="P:proteasome-mediated ubiquitin-dependent protein catabolic process"/>
    <property type="evidence" value="ECO:0007669"/>
    <property type="project" value="TreeGrafter"/>
</dbReference>
<evidence type="ECO:0000256" key="12">
    <source>
        <dbReference type="ARBA" id="ARBA00022989"/>
    </source>
</evidence>
<evidence type="ECO:0000256" key="8">
    <source>
        <dbReference type="ARBA" id="ARBA00022729"/>
    </source>
</evidence>
<evidence type="ECO:0000256" key="9">
    <source>
        <dbReference type="ARBA" id="ARBA00022771"/>
    </source>
</evidence>
<feature type="transmembrane region" description="Helical" evidence="15">
    <location>
        <begin position="411"/>
        <end position="431"/>
    </location>
</feature>
<feature type="compositionally biased region" description="Low complexity" evidence="14">
    <location>
        <begin position="472"/>
        <end position="485"/>
    </location>
</feature>
<dbReference type="AlphaFoldDB" id="A0A5N5QWT7"/>
<feature type="transmembrane region" description="Helical" evidence="15">
    <location>
        <begin position="608"/>
        <end position="629"/>
    </location>
</feature>
<dbReference type="InterPro" id="IPR021319">
    <property type="entry name" value="DUF2921"/>
</dbReference>
<keyword evidence="12 15" id="KW-1133">Transmembrane helix</keyword>
<feature type="domain" description="SWEET-like" evidence="17">
    <location>
        <begin position="342"/>
        <end position="430"/>
    </location>
</feature>
<evidence type="ECO:0000313" key="18">
    <source>
        <dbReference type="EMBL" id="KAB5596164.1"/>
    </source>
</evidence>
<keyword evidence="13 15" id="KW-0472">Membrane</keyword>
<feature type="transmembrane region" description="Helical" evidence="15">
    <location>
        <begin position="346"/>
        <end position="365"/>
    </location>
</feature>
<feature type="transmembrane region" description="Helical" evidence="15">
    <location>
        <begin position="526"/>
        <end position="542"/>
    </location>
</feature>
<gene>
    <name evidence="18" type="ORF">CTheo_436</name>
</gene>
<evidence type="ECO:0000256" key="6">
    <source>
        <dbReference type="ARBA" id="ARBA00022692"/>
    </source>
</evidence>
<feature type="transmembrane region" description="Helical" evidence="15">
    <location>
        <begin position="578"/>
        <end position="602"/>
    </location>
</feature>
<feature type="domain" description="SWEET-like" evidence="17">
    <location>
        <begin position="526"/>
        <end position="637"/>
    </location>
</feature>
<feature type="chain" id="PRO_5024384926" description="RING-type E3 ubiquitin transferase" evidence="16">
    <location>
        <begin position="39"/>
        <end position="741"/>
    </location>
</feature>
<evidence type="ECO:0000256" key="10">
    <source>
        <dbReference type="ARBA" id="ARBA00022786"/>
    </source>
</evidence>